<sequence>MSLEENWRYISVADVTVQMVGGIYCISKDFSSKIMEILGITVDEYFKNTEKIEEQNHILDWLTNTPNMPIGYWHQETGKCLCWEIVGVWGDHDDFIKNFDIKIKEFNIASNSENFIEAGLSNLSRYPFDFNWIPYASIEAFWQSLKFEEWSSKWLECLDLFWVESKKFWKKAQLKEYFTYNWNTYKVWSKEHQLLMKMALREQLKQNKEKLKLLLLTGNSKLIHQPKKKDWTLSADSINIPGEIFSQFLMELREEFKSWKE</sequence>
<gene>
    <name evidence="1" type="ORF">ACD_49C00029G0018</name>
</gene>
<accession>K2AF04</accession>
<comment type="caution">
    <text evidence="1">The sequence shown here is derived from an EMBL/GenBank/DDBJ whole genome shotgun (WGS) entry which is preliminary data.</text>
</comment>
<dbReference type="SUPFAM" id="SSF143990">
    <property type="entry name" value="YbiA-like"/>
    <property type="match status" value="1"/>
</dbReference>
<dbReference type="EMBL" id="AMFJ01021615">
    <property type="protein sequence ID" value="EKD66590.1"/>
    <property type="molecule type" value="Genomic_DNA"/>
</dbReference>
<evidence type="ECO:0008006" key="2">
    <source>
        <dbReference type="Google" id="ProtNLM"/>
    </source>
</evidence>
<evidence type="ECO:0000313" key="1">
    <source>
        <dbReference type="EMBL" id="EKD66590.1"/>
    </source>
</evidence>
<name>K2AF04_9BACT</name>
<reference evidence="1" key="1">
    <citation type="journal article" date="2012" name="Science">
        <title>Fermentation, hydrogen, and sulfur metabolism in multiple uncultivated bacterial phyla.</title>
        <authorList>
            <person name="Wrighton K.C."/>
            <person name="Thomas B.C."/>
            <person name="Sharon I."/>
            <person name="Miller C.S."/>
            <person name="Castelle C.J."/>
            <person name="VerBerkmoes N.C."/>
            <person name="Wilkins M.J."/>
            <person name="Hettich R.L."/>
            <person name="Lipton M.S."/>
            <person name="Williams K.H."/>
            <person name="Long P.E."/>
            <person name="Banfield J.F."/>
        </authorList>
    </citation>
    <scope>NUCLEOTIDE SEQUENCE [LARGE SCALE GENOMIC DNA]</scope>
</reference>
<dbReference type="Gene3D" id="1.10.357.40">
    <property type="entry name" value="YbiA-like"/>
    <property type="match status" value="1"/>
</dbReference>
<proteinExistence type="predicted"/>
<dbReference type="AlphaFoldDB" id="K2AF04"/>
<organism evidence="1">
    <name type="scientific">uncultured bacterium</name>
    <name type="common">gcode 4</name>
    <dbReference type="NCBI Taxonomy" id="1234023"/>
    <lineage>
        <taxon>Bacteria</taxon>
        <taxon>environmental samples</taxon>
    </lineage>
</organism>
<dbReference type="InterPro" id="IPR037238">
    <property type="entry name" value="YbiA-like_sf"/>
</dbReference>
<protein>
    <recommendedName>
        <fullName evidence="2">Riboflavin biosynthesis intermediates N-glycosidase</fullName>
    </recommendedName>
</protein>